<dbReference type="PANTHER" id="PTHR11575">
    <property type="entry name" value="5'-NUCLEOTIDASE-RELATED"/>
    <property type="match status" value="1"/>
</dbReference>
<dbReference type="FunFam" id="3.90.780.10:FF:000001">
    <property type="entry name" value="NT5E isoform 3"/>
    <property type="match status" value="1"/>
</dbReference>
<evidence type="ECO:0000259" key="5">
    <source>
        <dbReference type="Pfam" id="PF02872"/>
    </source>
</evidence>
<dbReference type="Pfam" id="PF02872">
    <property type="entry name" value="5_nucleotid_C"/>
    <property type="match status" value="1"/>
</dbReference>
<dbReference type="GO" id="GO:0000166">
    <property type="term" value="F:nucleotide binding"/>
    <property type="evidence" value="ECO:0007669"/>
    <property type="project" value="UniProtKB-KW"/>
</dbReference>
<keyword evidence="3" id="KW-0547">Nucleotide-binding</keyword>
<proteinExistence type="inferred from homology"/>
<dbReference type="GO" id="GO:0046872">
    <property type="term" value="F:metal ion binding"/>
    <property type="evidence" value="ECO:0007669"/>
    <property type="project" value="UniProtKB-KW"/>
</dbReference>
<evidence type="ECO:0000256" key="4">
    <source>
        <dbReference type="ARBA" id="ARBA00022801"/>
    </source>
</evidence>
<accession>A0A9P0ADR3</accession>
<keyword evidence="7" id="KW-1185">Reference proteome</keyword>
<keyword evidence="4" id="KW-0378">Hydrolase</keyword>
<dbReference type="PRINTS" id="PR01607">
    <property type="entry name" value="APYRASEFAMLY"/>
</dbReference>
<dbReference type="AlphaFoldDB" id="A0A9P0ADR3"/>
<dbReference type="Proteomes" id="UP001152759">
    <property type="component" value="Chromosome 4"/>
</dbReference>
<name>A0A9P0ADR3_BEMTA</name>
<dbReference type="InterPro" id="IPR036907">
    <property type="entry name" value="5'-Nucleotdase_C_sf"/>
</dbReference>
<dbReference type="GO" id="GO:0005886">
    <property type="term" value="C:plasma membrane"/>
    <property type="evidence" value="ECO:0007669"/>
    <property type="project" value="TreeGrafter"/>
</dbReference>
<organism evidence="6 7">
    <name type="scientific">Bemisia tabaci</name>
    <name type="common">Sweetpotato whitefly</name>
    <name type="synonym">Aleurodes tabaci</name>
    <dbReference type="NCBI Taxonomy" id="7038"/>
    <lineage>
        <taxon>Eukaryota</taxon>
        <taxon>Metazoa</taxon>
        <taxon>Ecdysozoa</taxon>
        <taxon>Arthropoda</taxon>
        <taxon>Hexapoda</taxon>
        <taxon>Insecta</taxon>
        <taxon>Pterygota</taxon>
        <taxon>Neoptera</taxon>
        <taxon>Paraneoptera</taxon>
        <taxon>Hemiptera</taxon>
        <taxon>Sternorrhyncha</taxon>
        <taxon>Aleyrodoidea</taxon>
        <taxon>Aleyrodidae</taxon>
        <taxon>Aleyrodinae</taxon>
        <taxon>Bemisia</taxon>
    </lineage>
</organism>
<gene>
    <name evidence="6" type="ORF">BEMITA_LOCUS7330</name>
</gene>
<evidence type="ECO:0000313" key="7">
    <source>
        <dbReference type="Proteomes" id="UP001152759"/>
    </source>
</evidence>
<dbReference type="InterPro" id="IPR008334">
    <property type="entry name" value="5'-Nucleotdase_C"/>
</dbReference>
<dbReference type="GO" id="GO:0006196">
    <property type="term" value="P:AMP catabolic process"/>
    <property type="evidence" value="ECO:0007669"/>
    <property type="project" value="TreeGrafter"/>
</dbReference>
<evidence type="ECO:0000313" key="6">
    <source>
        <dbReference type="EMBL" id="CAH0388416.1"/>
    </source>
</evidence>
<dbReference type="Gene3D" id="3.90.780.10">
    <property type="entry name" value="5'-Nucleotidase, C-terminal domain"/>
    <property type="match status" value="1"/>
</dbReference>
<dbReference type="GO" id="GO:0008253">
    <property type="term" value="F:5'-nucleotidase activity"/>
    <property type="evidence" value="ECO:0007669"/>
    <property type="project" value="TreeGrafter"/>
</dbReference>
<evidence type="ECO:0000256" key="3">
    <source>
        <dbReference type="ARBA" id="ARBA00022741"/>
    </source>
</evidence>
<dbReference type="PANTHER" id="PTHR11575:SF32">
    <property type="entry name" value="APYRASE-LIKE PROTEIN"/>
    <property type="match status" value="1"/>
</dbReference>
<evidence type="ECO:0000256" key="2">
    <source>
        <dbReference type="ARBA" id="ARBA00022723"/>
    </source>
</evidence>
<keyword evidence="2" id="KW-0479">Metal-binding</keyword>
<sequence length="241" mass="27174">MEPWRKEVHKIGDRVIGETLVFLDGTQWVCRIGECAIGKLITDAMIYDYMKRRTDNNWTEAAVALINAGGIRASIVRGNLTYAKLLDTLPFSETYDLVELSGKHLLQAMEFSVASLKSPFLQYSGIKATIDLDGPKYHRVSNVSVRCADCVVPHYRPLERNQFYKVVLPSFACEGGDGYKMIKKNARRHVKGRVDTDVLQDYLSVFSPVFIESEGNIIVHASRKIVDEIKTLYPKPATESI</sequence>
<comment type="similarity">
    <text evidence="1">Belongs to the 5'-nucleotidase family.</text>
</comment>
<dbReference type="SUPFAM" id="SSF55816">
    <property type="entry name" value="5'-nucleotidase (syn. UDP-sugar hydrolase), C-terminal domain"/>
    <property type="match status" value="1"/>
</dbReference>
<dbReference type="EMBL" id="OU963865">
    <property type="protein sequence ID" value="CAH0388416.1"/>
    <property type="molecule type" value="Genomic_DNA"/>
</dbReference>
<dbReference type="InterPro" id="IPR006179">
    <property type="entry name" value="5_nucleotidase/apyrase"/>
</dbReference>
<feature type="domain" description="5'-Nucleotidase C-terminal" evidence="5">
    <location>
        <begin position="15"/>
        <end position="183"/>
    </location>
</feature>
<evidence type="ECO:0000256" key="1">
    <source>
        <dbReference type="ARBA" id="ARBA00006654"/>
    </source>
</evidence>
<protein>
    <recommendedName>
        <fullName evidence="5">5'-Nucleotidase C-terminal domain-containing protein</fullName>
    </recommendedName>
</protein>
<reference evidence="6" key="1">
    <citation type="submission" date="2021-12" db="EMBL/GenBank/DDBJ databases">
        <authorList>
            <person name="King R."/>
        </authorList>
    </citation>
    <scope>NUCLEOTIDE SEQUENCE</scope>
</reference>